<accession>A0ABY5ABG4</accession>
<dbReference type="EMBL" id="CP099397">
    <property type="protein sequence ID" value="USR41214.1"/>
    <property type="molecule type" value="Genomic_DNA"/>
</dbReference>
<evidence type="ECO:0000313" key="2">
    <source>
        <dbReference type="Proteomes" id="UP001054897"/>
    </source>
</evidence>
<sequence length="129" mass="15303">MDTWLELFSAVSELIPFLSEKKRAEKEHTEKTLQALNEAYYATEAYFAGLEEGEEPSRQKQYEVAHKWDDLSHMIYRYNPTLASRLSLKSRFWRENCAWSEEQKQQANIGLDQVRRDGRLILIPRHRKG</sequence>
<dbReference type="Proteomes" id="UP001054897">
    <property type="component" value="Chromosome"/>
</dbReference>
<reference evidence="1" key="1">
    <citation type="submission" date="2022-06" db="EMBL/GenBank/DDBJ databases">
        <title>Complete genome of Pseudomonas hydrolytica DSWY01T.</title>
        <authorList>
            <person name="Jung J."/>
            <person name="Jeon C.O."/>
        </authorList>
    </citation>
    <scope>NUCLEOTIDE SEQUENCE</scope>
    <source>
        <strain evidence="1">DSWY01</strain>
    </source>
</reference>
<keyword evidence="2" id="KW-1185">Reference proteome</keyword>
<evidence type="ECO:0000313" key="1">
    <source>
        <dbReference type="EMBL" id="USR41214.1"/>
    </source>
</evidence>
<proteinExistence type="predicted"/>
<dbReference type="RefSeq" id="WP_129484099.1">
    <property type="nucleotide sequence ID" value="NZ_CP099397.1"/>
</dbReference>
<name>A0ABY5ABG4_9GAMM</name>
<gene>
    <name evidence="1" type="ORF">L1F06_007205</name>
</gene>
<protein>
    <submittedName>
        <fullName evidence="1">Uncharacterized protein</fullName>
    </submittedName>
</protein>
<organism evidence="1 2">
    <name type="scientific">Ectopseudomonas hydrolytica</name>
    <dbReference type="NCBI Taxonomy" id="2493633"/>
    <lineage>
        <taxon>Bacteria</taxon>
        <taxon>Pseudomonadati</taxon>
        <taxon>Pseudomonadota</taxon>
        <taxon>Gammaproteobacteria</taxon>
        <taxon>Pseudomonadales</taxon>
        <taxon>Pseudomonadaceae</taxon>
        <taxon>Ectopseudomonas</taxon>
    </lineage>
</organism>
<dbReference type="GeneID" id="300080748"/>